<comment type="caution">
    <text evidence="1">The sequence shown here is derived from an EMBL/GenBank/DDBJ whole genome shotgun (WGS) entry which is preliminary data.</text>
</comment>
<dbReference type="AlphaFoldDB" id="A0A1C7MQY1"/>
<reference evidence="1 2" key="1">
    <citation type="submission" date="2016-03" db="EMBL/GenBank/DDBJ databases">
        <title>Whole genome sequencing of Grifola frondosa 9006-11.</title>
        <authorList>
            <person name="Min B."/>
            <person name="Park H."/>
            <person name="Kim J.-G."/>
            <person name="Cho H."/>
            <person name="Oh Y.-L."/>
            <person name="Kong W.-S."/>
            <person name="Choi I.-G."/>
        </authorList>
    </citation>
    <scope>NUCLEOTIDE SEQUENCE [LARGE SCALE GENOMIC DNA]</scope>
    <source>
        <strain evidence="1 2">9006-11</strain>
    </source>
</reference>
<keyword evidence="2" id="KW-1185">Reference proteome</keyword>
<protein>
    <submittedName>
        <fullName evidence="1">Uncharacterized protein</fullName>
    </submittedName>
</protein>
<organism evidence="1 2">
    <name type="scientific">Grifola frondosa</name>
    <name type="common">Maitake</name>
    <name type="synonym">Polyporus frondosus</name>
    <dbReference type="NCBI Taxonomy" id="5627"/>
    <lineage>
        <taxon>Eukaryota</taxon>
        <taxon>Fungi</taxon>
        <taxon>Dikarya</taxon>
        <taxon>Basidiomycota</taxon>
        <taxon>Agaricomycotina</taxon>
        <taxon>Agaricomycetes</taxon>
        <taxon>Polyporales</taxon>
        <taxon>Grifolaceae</taxon>
        <taxon>Grifola</taxon>
    </lineage>
</organism>
<proteinExistence type="predicted"/>
<evidence type="ECO:0000313" key="2">
    <source>
        <dbReference type="Proteomes" id="UP000092993"/>
    </source>
</evidence>
<sequence length="124" mass="13879">MKSRVLHNHVPLCLSPSFLKSPITLIFTDLGKGKLYSTWQSGYWTAFILCCRISAQQISRGNAIPLPWIEPPYNQPIKVDKSRTIPFPQKAHLSMSHAHLSPYKSPYFQPLGHSSTPTTNSAAC</sequence>
<accession>A0A1C7MQY1</accession>
<dbReference type="Proteomes" id="UP000092993">
    <property type="component" value="Unassembled WGS sequence"/>
</dbReference>
<gene>
    <name evidence="1" type="ORF">A0H81_00942</name>
</gene>
<name>A0A1C7MQY1_GRIFR</name>
<dbReference type="EMBL" id="LUGG01000001">
    <property type="protein sequence ID" value="OBZ79261.1"/>
    <property type="molecule type" value="Genomic_DNA"/>
</dbReference>
<evidence type="ECO:0000313" key="1">
    <source>
        <dbReference type="EMBL" id="OBZ79261.1"/>
    </source>
</evidence>